<dbReference type="PANTHER" id="PTHR43212:SF3">
    <property type="entry name" value="QUERCETIN 2,3-DIOXYGENASE"/>
    <property type="match status" value="1"/>
</dbReference>
<organism evidence="5 6">
    <name type="scientific">Alteromonas gracilis</name>
    <dbReference type="NCBI Taxonomy" id="1479524"/>
    <lineage>
        <taxon>Bacteria</taxon>
        <taxon>Pseudomonadati</taxon>
        <taxon>Pseudomonadota</taxon>
        <taxon>Gammaproteobacteria</taxon>
        <taxon>Alteromonadales</taxon>
        <taxon>Alteromonadaceae</taxon>
        <taxon>Alteromonas/Salinimonas group</taxon>
        <taxon>Alteromonas</taxon>
    </lineage>
</organism>
<gene>
    <name evidence="5" type="ORF">C6Y39_11490</name>
</gene>
<dbReference type="Pfam" id="PF02678">
    <property type="entry name" value="Pirin"/>
    <property type="match status" value="1"/>
</dbReference>
<dbReference type="RefSeq" id="WP_105931484.1">
    <property type="nucleotide sequence ID" value="NZ_PVNO01000025.1"/>
</dbReference>
<dbReference type="EMBL" id="PVNO01000025">
    <property type="protein sequence ID" value="PRO69270.1"/>
    <property type="molecule type" value="Genomic_DNA"/>
</dbReference>
<name>A0ABX5CRM9_9ALTE</name>
<sequence>MIYLRRANERGQVDFGWLKSQHSFSFGHYYDANHMGFSVLRVINDDVVQPGRGFETHGHRDMEIISYVVSGALKHKDSTGNEYTVPAGDVQVMSAGSGIMHSEFNPSDNEAVNFLQIWIVPDEKGGKPSYAQKTFGKNNHGALNQDGPLELLVSSDGREGSLKIKQNAEISRLTLNANETWRSAVKSRKGYLHVISGNMRVSSQSTVESESINLGAGDAIGIYEHDSFSIEAIENAVALWFDLPV</sequence>
<dbReference type="Gene3D" id="2.60.120.10">
    <property type="entry name" value="Jelly Rolls"/>
    <property type="match status" value="2"/>
</dbReference>
<accession>A0ABX5CRM9</accession>
<dbReference type="InterPro" id="IPR041602">
    <property type="entry name" value="Quercetinase_C"/>
</dbReference>
<dbReference type="Proteomes" id="UP000239539">
    <property type="component" value="Unassembled WGS sequence"/>
</dbReference>
<dbReference type="InterPro" id="IPR012093">
    <property type="entry name" value="Pirin"/>
</dbReference>
<dbReference type="PIRSF" id="PIRSF006232">
    <property type="entry name" value="Pirin"/>
    <property type="match status" value="1"/>
</dbReference>
<keyword evidence="6" id="KW-1185">Reference proteome</keyword>
<comment type="similarity">
    <text evidence="1 2">Belongs to the pirin family.</text>
</comment>
<proteinExistence type="inferred from homology"/>
<dbReference type="InterPro" id="IPR003829">
    <property type="entry name" value="Pirin_N_dom"/>
</dbReference>
<evidence type="ECO:0000313" key="5">
    <source>
        <dbReference type="EMBL" id="PRO69270.1"/>
    </source>
</evidence>
<feature type="domain" description="Pirin N-terminal" evidence="3">
    <location>
        <begin position="10"/>
        <end position="119"/>
    </location>
</feature>
<dbReference type="CDD" id="cd02910">
    <property type="entry name" value="cupin_Yhhw_N"/>
    <property type="match status" value="1"/>
</dbReference>
<evidence type="ECO:0000259" key="3">
    <source>
        <dbReference type="Pfam" id="PF02678"/>
    </source>
</evidence>
<dbReference type="Pfam" id="PF17954">
    <property type="entry name" value="Pirin_C_2"/>
    <property type="match status" value="1"/>
</dbReference>
<evidence type="ECO:0000313" key="6">
    <source>
        <dbReference type="Proteomes" id="UP000239539"/>
    </source>
</evidence>
<dbReference type="SUPFAM" id="SSF51182">
    <property type="entry name" value="RmlC-like cupins"/>
    <property type="match status" value="1"/>
</dbReference>
<protein>
    <submittedName>
        <fullName evidence="5">Pirin family protein</fullName>
    </submittedName>
</protein>
<feature type="domain" description="Quercetin 2,3-dioxygenase C-terminal cupin" evidence="4">
    <location>
        <begin position="151"/>
        <end position="243"/>
    </location>
</feature>
<dbReference type="InterPro" id="IPR011051">
    <property type="entry name" value="RmlC_Cupin_sf"/>
</dbReference>
<reference evidence="6" key="1">
    <citation type="journal article" date="2020" name="Int. J. Syst. Evol. Microbiol.">
        <title>Alteromonas alba sp. nov., a marine bacterium isolated from the seawater of the West Pacific Ocean.</title>
        <authorList>
            <person name="Sun C."/>
            <person name="Wu Y.-H."/>
            <person name="Xamxidin M."/>
            <person name="Cheng H."/>
            <person name="Xu X.-W."/>
        </authorList>
    </citation>
    <scope>NUCLEOTIDE SEQUENCE [LARGE SCALE GENOMIC DNA]</scope>
    <source>
        <strain evidence="6">9a2</strain>
    </source>
</reference>
<comment type="caution">
    <text evidence="5">The sequence shown here is derived from an EMBL/GenBank/DDBJ whole genome shotgun (WGS) entry which is preliminary data.</text>
</comment>
<dbReference type="PANTHER" id="PTHR43212">
    <property type="entry name" value="QUERCETIN 2,3-DIOXYGENASE"/>
    <property type="match status" value="1"/>
</dbReference>
<evidence type="ECO:0000256" key="2">
    <source>
        <dbReference type="RuleBase" id="RU003457"/>
    </source>
</evidence>
<evidence type="ECO:0000256" key="1">
    <source>
        <dbReference type="ARBA" id="ARBA00008416"/>
    </source>
</evidence>
<dbReference type="InterPro" id="IPR014710">
    <property type="entry name" value="RmlC-like_jellyroll"/>
</dbReference>
<evidence type="ECO:0000259" key="4">
    <source>
        <dbReference type="Pfam" id="PF17954"/>
    </source>
</evidence>